<protein>
    <submittedName>
        <fullName evidence="1">Uncharacterized protein</fullName>
    </submittedName>
</protein>
<organism evidence="1 2">
    <name type="scientific">Eumeta variegata</name>
    <name type="common">Bagworm moth</name>
    <name type="synonym">Eumeta japonica</name>
    <dbReference type="NCBI Taxonomy" id="151549"/>
    <lineage>
        <taxon>Eukaryota</taxon>
        <taxon>Metazoa</taxon>
        <taxon>Ecdysozoa</taxon>
        <taxon>Arthropoda</taxon>
        <taxon>Hexapoda</taxon>
        <taxon>Insecta</taxon>
        <taxon>Pterygota</taxon>
        <taxon>Neoptera</taxon>
        <taxon>Endopterygota</taxon>
        <taxon>Lepidoptera</taxon>
        <taxon>Glossata</taxon>
        <taxon>Ditrysia</taxon>
        <taxon>Tineoidea</taxon>
        <taxon>Psychidae</taxon>
        <taxon>Oiketicinae</taxon>
        <taxon>Eumeta</taxon>
    </lineage>
</organism>
<accession>A0A4C1WIE3</accession>
<name>A0A4C1WIE3_EUMVA</name>
<dbReference type="AlphaFoldDB" id="A0A4C1WIE3"/>
<reference evidence="1 2" key="1">
    <citation type="journal article" date="2019" name="Commun. Biol.">
        <title>The bagworm genome reveals a unique fibroin gene that provides high tensile strength.</title>
        <authorList>
            <person name="Kono N."/>
            <person name="Nakamura H."/>
            <person name="Ohtoshi R."/>
            <person name="Tomita M."/>
            <person name="Numata K."/>
            <person name="Arakawa K."/>
        </authorList>
    </citation>
    <scope>NUCLEOTIDE SEQUENCE [LARGE SCALE GENOMIC DNA]</scope>
</reference>
<gene>
    <name evidence="1" type="ORF">EVAR_29520_1</name>
</gene>
<comment type="caution">
    <text evidence="1">The sequence shown here is derived from an EMBL/GenBank/DDBJ whole genome shotgun (WGS) entry which is preliminary data.</text>
</comment>
<proteinExistence type="predicted"/>
<dbReference type="EMBL" id="BGZK01000554">
    <property type="protein sequence ID" value="GBP49907.1"/>
    <property type="molecule type" value="Genomic_DNA"/>
</dbReference>
<sequence length="68" mass="7539">MVQFEPYDFRVVRARPDAPTHKSAADVASCRFRAARGPLVQSPQYLRPRFAPPQLITSLSPNDAPTAT</sequence>
<evidence type="ECO:0000313" key="2">
    <source>
        <dbReference type="Proteomes" id="UP000299102"/>
    </source>
</evidence>
<evidence type="ECO:0000313" key="1">
    <source>
        <dbReference type="EMBL" id="GBP49907.1"/>
    </source>
</evidence>
<keyword evidence="2" id="KW-1185">Reference proteome</keyword>
<dbReference type="Proteomes" id="UP000299102">
    <property type="component" value="Unassembled WGS sequence"/>
</dbReference>